<evidence type="ECO:0000256" key="6">
    <source>
        <dbReference type="ARBA" id="ARBA00023002"/>
    </source>
</evidence>
<comment type="similarity">
    <text evidence="2">Belongs to the nitroreductase family.</text>
</comment>
<evidence type="ECO:0000256" key="1">
    <source>
        <dbReference type="ARBA" id="ARBA00001917"/>
    </source>
</evidence>
<evidence type="ECO:0000256" key="5">
    <source>
        <dbReference type="ARBA" id="ARBA00022857"/>
    </source>
</evidence>
<dbReference type="RefSeq" id="WP_379899799.1">
    <property type="nucleotide sequence ID" value="NZ_JBHULM010000001.1"/>
</dbReference>
<proteinExistence type="inferred from homology"/>
<dbReference type="EMBL" id="JBHULM010000001">
    <property type="protein sequence ID" value="MFD2540757.1"/>
    <property type="molecule type" value="Genomic_DNA"/>
</dbReference>
<name>A0ABW5JVF9_9FLAO</name>
<sequence>MKIIEKLNWRYATKLFDSTTILTEDKIQTLTEAFNLTATSYGLQPIKLMVIQNKELQQELTLHAMNQKQVGQASHLLVFCIQTEINKHFVKEYFDRVYAIRKTPKDILKPFENFLIEDFENKSQKDIEVWATNQAYLALGNLMTVCAVEGIDACPMEGFDAAKYDEVLHLKEKGLKSVLIMPIGYRAKDDMFADLKKVRKEMAESVIMHK</sequence>
<keyword evidence="4" id="KW-0288">FMN</keyword>
<dbReference type="InterPro" id="IPR029479">
    <property type="entry name" value="Nitroreductase"/>
</dbReference>
<keyword evidence="5" id="KW-0521">NADP</keyword>
<dbReference type="Gene3D" id="3.40.109.10">
    <property type="entry name" value="NADH Oxidase"/>
    <property type="match status" value="1"/>
</dbReference>
<dbReference type="InterPro" id="IPR000415">
    <property type="entry name" value="Nitroreductase-like"/>
</dbReference>
<evidence type="ECO:0000313" key="8">
    <source>
        <dbReference type="EMBL" id="MFD2540757.1"/>
    </source>
</evidence>
<comment type="cofactor">
    <cofactor evidence="1">
        <name>FMN</name>
        <dbReference type="ChEBI" id="CHEBI:58210"/>
    </cofactor>
</comment>
<keyword evidence="3" id="KW-0285">Flavoprotein</keyword>
<reference evidence="9" key="1">
    <citation type="journal article" date="2019" name="Int. J. Syst. Evol. Microbiol.">
        <title>The Global Catalogue of Microorganisms (GCM) 10K type strain sequencing project: providing services to taxonomists for standard genome sequencing and annotation.</title>
        <authorList>
            <consortium name="The Broad Institute Genomics Platform"/>
            <consortium name="The Broad Institute Genome Sequencing Center for Infectious Disease"/>
            <person name="Wu L."/>
            <person name="Ma J."/>
        </authorList>
    </citation>
    <scope>NUCLEOTIDE SEQUENCE [LARGE SCALE GENOMIC DNA]</scope>
    <source>
        <strain evidence="9">KCTC 42808</strain>
    </source>
</reference>
<feature type="domain" description="Nitroreductase" evidence="7">
    <location>
        <begin position="8"/>
        <end position="185"/>
    </location>
</feature>
<dbReference type="InterPro" id="IPR033878">
    <property type="entry name" value="NfsB-like"/>
</dbReference>
<evidence type="ECO:0000259" key="7">
    <source>
        <dbReference type="Pfam" id="PF00881"/>
    </source>
</evidence>
<evidence type="ECO:0000256" key="4">
    <source>
        <dbReference type="ARBA" id="ARBA00022643"/>
    </source>
</evidence>
<accession>A0ABW5JVF9</accession>
<evidence type="ECO:0000256" key="3">
    <source>
        <dbReference type="ARBA" id="ARBA00022630"/>
    </source>
</evidence>
<dbReference type="PANTHER" id="PTHR43673">
    <property type="entry name" value="NAD(P)H NITROREDUCTASE YDGI-RELATED"/>
    <property type="match status" value="1"/>
</dbReference>
<protein>
    <submittedName>
        <fullName evidence="8">NAD(P)H-dependent oxidoreductase</fullName>
    </submittedName>
</protein>
<dbReference type="Pfam" id="PF00881">
    <property type="entry name" value="Nitroreductase"/>
    <property type="match status" value="1"/>
</dbReference>
<dbReference type="Proteomes" id="UP001597467">
    <property type="component" value="Unassembled WGS sequence"/>
</dbReference>
<keyword evidence="6" id="KW-0560">Oxidoreductase</keyword>
<organism evidence="8 9">
    <name type="scientific">Lacinutrix gracilariae</name>
    <dbReference type="NCBI Taxonomy" id="1747198"/>
    <lineage>
        <taxon>Bacteria</taxon>
        <taxon>Pseudomonadati</taxon>
        <taxon>Bacteroidota</taxon>
        <taxon>Flavobacteriia</taxon>
        <taxon>Flavobacteriales</taxon>
        <taxon>Flavobacteriaceae</taxon>
        <taxon>Lacinutrix</taxon>
    </lineage>
</organism>
<evidence type="ECO:0000313" key="9">
    <source>
        <dbReference type="Proteomes" id="UP001597467"/>
    </source>
</evidence>
<dbReference type="CDD" id="cd02149">
    <property type="entry name" value="NfsB-like"/>
    <property type="match status" value="1"/>
</dbReference>
<gene>
    <name evidence="8" type="ORF">ACFSSB_00385</name>
</gene>
<dbReference type="SUPFAM" id="SSF55469">
    <property type="entry name" value="FMN-dependent nitroreductase-like"/>
    <property type="match status" value="1"/>
</dbReference>
<evidence type="ECO:0000256" key="2">
    <source>
        <dbReference type="ARBA" id="ARBA00007118"/>
    </source>
</evidence>
<dbReference type="PANTHER" id="PTHR43673:SF2">
    <property type="entry name" value="NITROREDUCTASE"/>
    <property type="match status" value="1"/>
</dbReference>
<comment type="caution">
    <text evidence="8">The sequence shown here is derived from an EMBL/GenBank/DDBJ whole genome shotgun (WGS) entry which is preliminary data.</text>
</comment>
<keyword evidence="9" id="KW-1185">Reference proteome</keyword>